<dbReference type="Proteomes" id="UP000029096">
    <property type="component" value="Unassembled WGS sequence"/>
</dbReference>
<evidence type="ECO:0000256" key="1">
    <source>
        <dbReference type="ARBA" id="ARBA00004496"/>
    </source>
</evidence>
<feature type="region of interest" description="Disordered" evidence="7">
    <location>
        <begin position="83"/>
        <end position="181"/>
    </location>
</feature>
<evidence type="ECO:0000256" key="3">
    <source>
        <dbReference type="ARBA" id="ARBA00022490"/>
    </source>
</evidence>
<comment type="subcellular location">
    <subcellularLocation>
        <location evidence="1">Cytoplasm</location>
    </subcellularLocation>
</comment>
<dbReference type="InterPro" id="IPR027417">
    <property type="entry name" value="P-loop_NTPase"/>
</dbReference>
<feature type="compositionally biased region" description="Basic and acidic residues" evidence="7">
    <location>
        <begin position="137"/>
        <end position="161"/>
    </location>
</feature>
<reference evidence="9 10" key="1">
    <citation type="submission" date="2014-03" db="EMBL/GenBank/DDBJ databases">
        <title>Genomics of Bifidobacteria.</title>
        <authorList>
            <person name="Ventura M."/>
            <person name="Milani C."/>
            <person name="Lugli G.A."/>
        </authorList>
    </citation>
    <scope>NUCLEOTIDE SEQUENCE [LARGE SCALE GENOMIC DNA]</scope>
    <source>
        <strain evidence="9 10">DSM 22767</strain>
    </source>
</reference>
<evidence type="ECO:0000256" key="7">
    <source>
        <dbReference type="SAM" id="MobiDB-lite"/>
    </source>
</evidence>
<keyword evidence="3" id="KW-0963">Cytoplasm</keyword>
<comment type="similarity">
    <text evidence="2">Belongs to the PhoH family.</text>
</comment>
<proteinExistence type="inferred from homology"/>
<sequence>MVVLGPGDSVLRQVERAFPTVRIFVRGDRIELSAYSKRDEVEAEKAADALDDIIESAWRGPVDARDVRRVLEGREVGKRIRLSSAPSGHVRHNPSFESSDTDGLAVGNDIDRRYGSFATNREFSGDDGGADDEDDGFDVRRGSPMKPVRESAEQGHERRIPGDPNGASWGEDESEQAPQRRFKARMPGVIAFAHGEPVRAKTAGQVLYAGAIDANTITFGIGPAGTGKTYLAVAKAVRAFEDGRVSRIILTRPAVEAGESLGFLPGTLNDKVNPYLRPLYDALSDMLGAGQLHRFMTDGTIEVAPLAYMRGRTLNDAFVILDEAQNTTTQQMKMFLTRLGFNTKMVITGDVTQIDLAVPHSGLRSIERILGDVEGVRFVHLGSGDVVRHELVGRIVEAYDAFDRRNRDSKTVGTKGRNAVER</sequence>
<dbReference type="eggNOG" id="COG1702">
    <property type="taxonomic scope" value="Bacteria"/>
</dbReference>
<gene>
    <name evidence="9" type="ORF">BBOH_0227</name>
</gene>
<dbReference type="PANTHER" id="PTHR30473:SF1">
    <property type="entry name" value="PHOH-LIKE PROTEIN"/>
    <property type="match status" value="1"/>
</dbReference>
<keyword evidence="10" id="KW-1185">Reference proteome</keyword>
<dbReference type="Pfam" id="PF02562">
    <property type="entry name" value="PhoH"/>
    <property type="match status" value="1"/>
</dbReference>
<name>A0A086ZJQ5_9BIFI</name>
<dbReference type="EMBL" id="JGYP01000001">
    <property type="protein sequence ID" value="KFI46755.1"/>
    <property type="molecule type" value="Genomic_DNA"/>
</dbReference>
<dbReference type="Gene3D" id="3.40.50.300">
    <property type="entry name" value="P-loop containing nucleotide triphosphate hydrolases"/>
    <property type="match status" value="1"/>
</dbReference>
<dbReference type="GO" id="GO:0005829">
    <property type="term" value="C:cytosol"/>
    <property type="evidence" value="ECO:0007669"/>
    <property type="project" value="TreeGrafter"/>
</dbReference>
<evidence type="ECO:0000256" key="6">
    <source>
        <dbReference type="ARBA" id="ARBA00039970"/>
    </source>
</evidence>
<dbReference type="FunFam" id="3.40.50.300:FF:000013">
    <property type="entry name" value="PhoH family ATPase"/>
    <property type="match status" value="1"/>
</dbReference>
<keyword evidence="4" id="KW-0547">Nucleotide-binding</keyword>
<protein>
    <recommendedName>
        <fullName evidence="6">PhoH-like protein</fullName>
    </recommendedName>
</protein>
<accession>A0A086ZJQ5</accession>
<evidence type="ECO:0000313" key="9">
    <source>
        <dbReference type="EMBL" id="KFI46755.1"/>
    </source>
</evidence>
<evidence type="ECO:0000313" key="10">
    <source>
        <dbReference type="Proteomes" id="UP000029096"/>
    </source>
</evidence>
<dbReference type="STRING" id="1437606.BBOH_0227"/>
<evidence type="ECO:0000256" key="4">
    <source>
        <dbReference type="ARBA" id="ARBA00022741"/>
    </source>
</evidence>
<evidence type="ECO:0000256" key="2">
    <source>
        <dbReference type="ARBA" id="ARBA00010393"/>
    </source>
</evidence>
<dbReference type="InterPro" id="IPR051451">
    <property type="entry name" value="PhoH2-like"/>
</dbReference>
<dbReference type="PANTHER" id="PTHR30473">
    <property type="entry name" value="PROTEIN PHOH"/>
    <property type="match status" value="1"/>
</dbReference>
<feature type="domain" description="PhoH-like protein" evidence="8">
    <location>
        <begin position="198"/>
        <end position="400"/>
    </location>
</feature>
<evidence type="ECO:0000259" key="8">
    <source>
        <dbReference type="Pfam" id="PF02562"/>
    </source>
</evidence>
<dbReference type="InterPro" id="IPR003714">
    <property type="entry name" value="PhoH"/>
</dbReference>
<organism evidence="9 10">
    <name type="scientific">Bifidobacterium bohemicum DSM 22767</name>
    <dbReference type="NCBI Taxonomy" id="1437606"/>
    <lineage>
        <taxon>Bacteria</taxon>
        <taxon>Bacillati</taxon>
        <taxon>Actinomycetota</taxon>
        <taxon>Actinomycetes</taxon>
        <taxon>Bifidobacteriales</taxon>
        <taxon>Bifidobacteriaceae</taxon>
        <taxon>Bifidobacterium</taxon>
    </lineage>
</organism>
<comment type="caution">
    <text evidence="9">The sequence shown here is derived from an EMBL/GenBank/DDBJ whole genome shotgun (WGS) entry which is preliminary data.</text>
</comment>
<keyword evidence="5" id="KW-0067">ATP-binding</keyword>
<dbReference type="AlphaFoldDB" id="A0A086ZJQ5"/>
<dbReference type="GO" id="GO:0005524">
    <property type="term" value="F:ATP binding"/>
    <property type="evidence" value="ECO:0007669"/>
    <property type="project" value="UniProtKB-KW"/>
</dbReference>
<evidence type="ECO:0000256" key="5">
    <source>
        <dbReference type="ARBA" id="ARBA00022840"/>
    </source>
</evidence>
<dbReference type="SUPFAM" id="SSF52540">
    <property type="entry name" value="P-loop containing nucleoside triphosphate hydrolases"/>
    <property type="match status" value="1"/>
</dbReference>